<dbReference type="Pfam" id="PF00392">
    <property type="entry name" value="GntR"/>
    <property type="match status" value="1"/>
</dbReference>
<keyword evidence="6" id="KW-1185">Reference proteome</keyword>
<comment type="caution">
    <text evidence="5">The sequence shown here is derived from an EMBL/GenBank/DDBJ whole genome shotgun (WGS) entry which is preliminary data.</text>
</comment>
<sequence>MFEITVPSIATLGELEMSVTLENHLAGEGDLSLAEQAYRHLRDRLIMLDIRPGEAINDGKLAAELGIGRTPVREALKRLESDHLVVSYARRGTFATIVDITELADVSELRESLEPLAARRAAKLATPALRKEIRETAAAIAKMGDGYDPYDLMRYDIKVHRLIYRAAANTHLEDVLIRYDNLATRIWCMVLEKVPSVAEHIAEHVELLEAVADGDSDRAGKLALEHVTSFEQAIRSVL</sequence>
<dbReference type="PANTHER" id="PTHR43537:SF5">
    <property type="entry name" value="UXU OPERON TRANSCRIPTIONAL REGULATOR"/>
    <property type="match status" value="1"/>
</dbReference>
<proteinExistence type="predicted"/>
<dbReference type="PANTHER" id="PTHR43537">
    <property type="entry name" value="TRANSCRIPTIONAL REGULATOR, GNTR FAMILY"/>
    <property type="match status" value="1"/>
</dbReference>
<evidence type="ECO:0000313" key="6">
    <source>
        <dbReference type="Proteomes" id="UP000643279"/>
    </source>
</evidence>
<keyword evidence="3" id="KW-0804">Transcription</keyword>
<dbReference type="CDD" id="cd07377">
    <property type="entry name" value="WHTH_GntR"/>
    <property type="match status" value="1"/>
</dbReference>
<dbReference type="SUPFAM" id="SSF48008">
    <property type="entry name" value="GntR ligand-binding domain-like"/>
    <property type="match status" value="1"/>
</dbReference>
<dbReference type="InterPro" id="IPR000524">
    <property type="entry name" value="Tscrpt_reg_HTH_GntR"/>
</dbReference>
<dbReference type="InterPro" id="IPR011711">
    <property type="entry name" value="GntR_C"/>
</dbReference>
<dbReference type="PROSITE" id="PS50949">
    <property type="entry name" value="HTH_GNTR"/>
    <property type="match status" value="1"/>
</dbReference>
<keyword evidence="1" id="KW-0805">Transcription regulation</keyword>
<keyword evidence="2" id="KW-0238">DNA-binding</keyword>
<dbReference type="InterPro" id="IPR036390">
    <property type="entry name" value="WH_DNA-bd_sf"/>
</dbReference>
<gene>
    <name evidence="5" type="ORF">GCM10007170_26090</name>
</gene>
<dbReference type="InterPro" id="IPR008920">
    <property type="entry name" value="TF_FadR/GntR_C"/>
</dbReference>
<dbReference type="Gene3D" id="1.20.120.530">
    <property type="entry name" value="GntR ligand-binding domain-like"/>
    <property type="match status" value="1"/>
</dbReference>
<evidence type="ECO:0000256" key="1">
    <source>
        <dbReference type="ARBA" id="ARBA00023015"/>
    </source>
</evidence>
<dbReference type="SUPFAM" id="SSF46785">
    <property type="entry name" value="Winged helix' DNA-binding domain"/>
    <property type="match status" value="1"/>
</dbReference>
<accession>A0ABQ2AV61</accession>
<dbReference type="SMART" id="SM00895">
    <property type="entry name" value="FCD"/>
    <property type="match status" value="1"/>
</dbReference>
<evidence type="ECO:0000259" key="4">
    <source>
        <dbReference type="PROSITE" id="PS50949"/>
    </source>
</evidence>
<dbReference type="Pfam" id="PF07729">
    <property type="entry name" value="FCD"/>
    <property type="match status" value="1"/>
</dbReference>
<dbReference type="Proteomes" id="UP000643279">
    <property type="component" value="Unassembled WGS sequence"/>
</dbReference>
<dbReference type="InterPro" id="IPR036388">
    <property type="entry name" value="WH-like_DNA-bd_sf"/>
</dbReference>
<dbReference type="SMART" id="SM00345">
    <property type="entry name" value="HTH_GNTR"/>
    <property type="match status" value="1"/>
</dbReference>
<feature type="domain" description="HTH gntR-type" evidence="4">
    <location>
        <begin position="31"/>
        <end position="98"/>
    </location>
</feature>
<name>A0ABQ2AV61_9MICC</name>
<evidence type="ECO:0000256" key="2">
    <source>
        <dbReference type="ARBA" id="ARBA00023125"/>
    </source>
</evidence>
<evidence type="ECO:0000313" key="5">
    <source>
        <dbReference type="EMBL" id="GGH96970.1"/>
    </source>
</evidence>
<reference evidence="6" key="1">
    <citation type="journal article" date="2019" name="Int. J. Syst. Evol. Microbiol.">
        <title>The Global Catalogue of Microorganisms (GCM) 10K type strain sequencing project: providing services to taxonomists for standard genome sequencing and annotation.</title>
        <authorList>
            <consortium name="The Broad Institute Genomics Platform"/>
            <consortium name="The Broad Institute Genome Sequencing Center for Infectious Disease"/>
            <person name="Wu L."/>
            <person name="Ma J."/>
        </authorList>
    </citation>
    <scope>NUCLEOTIDE SEQUENCE [LARGE SCALE GENOMIC DNA]</scope>
    <source>
        <strain evidence="6">CGMCC 1.12778</strain>
    </source>
</reference>
<evidence type="ECO:0000256" key="3">
    <source>
        <dbReference type="ARBA" id="ARBA00023163"/>
    </source>
</evidence>
<protein>
    <submittedName>
        <fullName evidence="5">GntR family transcriptional regulator</fullName>
    </submittedName>
</protein>
<dbReference type="Gene3D" id="1.10.10.10">
    <property type="entry name" value="Winged helix-like DNA-binding domain superfamily/Winged helix DNA-binding domain"/>
    <property type="match status" value="1"/>
</dbReference>
<dbReference type="EMBL" id="BMFW01000011">
    <property type="protein sequence ID" value="GGH96970.1"/>
    <property type="molecule type" value="Genomic_DNA"/>
</dbReference>
<organism evidence="5 6">
    <name type="scientific">Arthrobacter liuii</name>
    <dbReference type="NCBI Taxonomy" id="1476996"/>
    <lineage>
        <taxon>Bacteria</taxon>
        <taxon>Bacillati</taxon>
        <taxon>Actinomycetota</taxon>
        <taxon>Actinomycetes</taxon>
        <taxon>Micrococcales</taxon>
        <taxon>Micrococcaceae</taxon>
        <taxon>Arthrobacter</taxon>
    </lineage>
</organism>